<keyword evidence="2 4" id="KW-0689">Ribosomal protein</keyword>
<dbReference type="Gene3D" id="3.90.1030.10">
    <property type="entry name" value="Ribosomal protein L17"/>
    <property type="match status" value="1"/>
</dbReference>
<dbReference type="Proteomes" id="UP000526184">
    <property type="component" value="Unassembled WGS sequence"/>
</dbReference>
<evidence type="ECO:0000256" key="3">
    <source>
        <dbReference type="ARBA" id="ARBA00023274"/>
    </source>
</evidence>
<dbReference type="GO" id="GO:0003735">
    <property type="term" value="F:structural constituent of ribosome"/>
    <property type="evidence" value="ECO:0007669"/>
    <property type="project" value="InterPro"/>
</dbReference>
<dbReference type="InterPro" id="IPR000456">
    <property type="entry name" value="Ribosomal_bL17"/>
</dbReference>
<proteinExistence type="inferred from homology"/>
<dbReference type="PANTHER" id="PTHR14413:SF16">
    <property type="entry name" value="LARGE RIBOSOMAL SUBUNIT PROTEIN BL17M"/>
    <property type="match status" value="1"/>
</dbReference>
<dbReference type="PANTHER" id="PTHR14413">
    <property type="entry name" value="RIBOSOMAL PROTEIN L17"/>
    <property type="match status" value="1"/>
</dbReference>
<keyword evidence="7" id="KW-1185">Reference proteome</keyword>
<dbReference type="OrthoDB" id="9809073at2"/>
<evidence type="ECO:0000256" key="1">
    <source>
        <dbReference type="ARBA" id="ARBA00008777"/>
    </source>
</evidence>
<dbReference type="GeneID" id="29674047"/>
<comment type="similarity">
    <text evidence="1 4 5">Belongs to the bacterial ribosomal protein bL17 family.</text>
</comment>
<dbReference type="GO" id="GO:0006412">
    <property type="term" value="P:translation"/>
    <property type="evidence" value="ECO:0007669"/>
    <property type="project" value="UniProtKB-UniRule"/>
</dbReference>
<evidence type="ECO:0000313" key="6">
    <source>
        <dbReference type="EMBL" id="NYV27670.1"/>
    </source>
</evidence>
<evidence type="ECO:0000256" key="2">
    <source>
        <dbReference type="ARBA" id="ARBA00022980"/>
    </source>
</evidence>
<keyword evidence="3 4" id="KW-0687">Ribonucleoprotein</keyword>
<dbReference type="EMBL" id="JABMKT010000008">
    <property type="protein sequence ID" value="NYV27670.1"/>
    <property type="molecule type" value="Genomic_DNA"/>
</dbReference>
<dbReference type="HAMAP" id="MF_01368">
    <property type="entry name" value="Ribosomal_bL17"/>
    <property type="match status" value="1"/>
</dbReference>
<reference evidence="6 7" key="1">
    <citation type="submission" date="2020-05" db="EMBL/GenBank/DDBJ databases">
        <title>Streptobacillus felis strain LHL191014123.</title>
        <authorList>
            <person name="Fawzy A."/>
            <person name="Rau J."/>
            <person name="Risse K."/>
            <person name="Schauerte N."/>
            <person name="Geiger C."/>
            <person name="Blom J."/>
            <person name="Imirzalioglu C."/>
            <person name="Falgenhauer J."/>
            <person name="Bach A."/>
            <person name="Herden C."/>
            <person name="Eisenberg T."/>
        </authorList>
    </citation>
    <scope>NUCLEOTIDE SEQUENCE [LARGE SCALE GENOMIC DNA]</scope>
    <source>
        <strain evidence="6 7">LHL191014123</strain>
    </source>
</reference>
<comment type="subunit">
    <text evidence="4">Part of the 50S ribosomal subunit. Contacts protein L32.</text>
</comment>
<organism evidence="6 7">
    <name type="scientific">Streptobacillus felis</name>
    <dbReference type="NCBI Taxonomy" id="1384509"/>
    <lineage>
        <taxon>Bacteria</taxon>
        <taxon>Fusobacteriati</taxon>
        <taxon>Fusobacteriota</taxon>
        <taxon>Fusobacteriia</taxon>
        <taxon>Fusobacteriales</taxon>
        <taxon>Leptotrichiaceae</taxon>
        <taxon>Streptobacillus</taxon>
    </lineage>
</organism>
<dbReference type="PROSITE" id="PS01167">
    <property type="entry name" value="RIBOSOMAL_L17"/>
    <property type="match status" value="1"/>
</dbReference>
<evidence type="ECO:0000256" key="4">
    <source>
        <dbReference type="HAMAP-Rule" id="MF_01368"/>
    </source>
</evidence>
<accession>A0A7Z0PGL2</accession>
<dbReference type="SUPFAM" id="SSF64263">
    <property type="entry name" value="Prokaryotic ribosomal protein L17"/>
    <property type="match status" value="1"/>
</dbReference>
<dbReference type="AlphaFoldDB" id="A0A7Z0PGL2"/>
<dbReference type="InterPro" id="IPR036373">
    <property type="entry name" value="Ribosomal_bL17_sf"/>
</dbReference>
<dbReference type="RefSeq" id="WP_012858383.1">
    <property type="nucleotide sequence ID" value="NZ_CBCRWS010000005.1"/>
</dbReference>
<evidence type="ECO:0000256" key="5">
    <source>
        <dbReference type="RuleBase" id="RU000660"/>
    </source>
</evidence>
<protein>
    <recommendedName>
        <fullName evidence="4">Large ribosomal subunit protein bL17</fullName>
    </recommendedName>
</protein>
<gene>
    <name evidence="4 6" type="primary">rplQ</name>
    <name evidence="6" type="ORF">HP397_02355</name>
</gene>
<comment type="caution">
    <text evidence="6">The sequence shown here is derived from an EMBL/GenBank/DDBJ whole genome shotgun (WGS) entry which is preliminary data.</text>
</comment>
<evidence type="ECO:0000313" key="7">
    <source>
        <dbReference type="Proteomes" id="UP000526184"/>
    </source>
</evidence>
<dbReference type="Pfam" id="PF01196">
    <property type="entry name" value="Ribosomal_L17"/>
    <property type="match status" value="1"/>
</dbReference>
<dbReference type="GO" id="GO:0022625">
    <property type="term" value="C:cytosolic large ribosomal subunit"/>
    <property type="evidence" value="ECO:0007669"/>
    <property type="project" value="TreeGrafter"/>
</dbReference>
<dbReference type="NCBIfam" id="TIGR00059">
    <property type="entry name" value="L17"/>
    <property type="match status" value="1"/>
</dbReference>
<dbReference type="InterPro" id="IPR047859">
    <property type="entry name" value="Ribosomal_bL17_CS"/>
</dbReference>
<name>A0A7Z0PGL2_9FUSO</name>
<sequence length="125" mass="14586">MNHRKSYRKLGRRSDHRLAMMKNMTISLINAEQIETTVTRAKELRKFVERMITLGKKYNLANDDKAKAVHIYRQVFAFLRNEEATAKVCKEIAPRYTERNGGYTRIIKTDVRRGDSAELAIIELV</sequence>